<dbReference type="SUPFAM" id="SSF50249">
    <property type="entry name" value="Nucleic acid-binding proteins"/>
    <property type="match status" value="1"/>
</dbReference>
<dbReference type="CDD" id="cd04496">
    <property type="entry name" value="SSB_OBF"/>
    <property type="match status" value="1"/>
</dbReference>
<dbReference type="EMBL" id="BLZA01000019">
    <property type="protein sequence ID" value="GHJ86924.1"/>
    <property type="molecule type" value="Genomic_DNA"/>
</dbReference>
<evidence type="ECO:0000313" key="4">
    <source>
        <dbReference type="Proteomes" id="UP000620104"/>
    </source>
</evidence>
<name>A0A8H3TTT7_9TREE</name>
<reference evidence="3" key="1">
    <citation type="submission" date="2020-07" db="EMBL/GenBank/DDBJ databases">
        <title>Draft Genome Sequence of a Deep-Sea Yeast, Naganishia (Cryptococcus) liquefaciens strain N6.</title>
        <authorList>
            <person name="Han Y.W."/>
            <person name="Kajitani R."/>
            <person name="Morimoto H."/>
            <person name="Parhat M."/>
            <person name="Tsubouchi H."/>
            <person name="Bakenova O."/>
            <person name="Ogata M."/>
            <person name="Argunhan B."/>
            <person name="Aoki R."/>
            <person name="Kajiwara S."/>
            <person name="Itoh T."/>
            <person name="Iwasaki H."/>
        </authorList>
    </citation>
    <scope>NUCLEOTIDE SEQUENCE</scope>
    <source>
        <strain evidence="3">N6</strain>
    </source>
</reference>
<proteinExistence type="predicted"/>
<dbReference type="Proteomes" id="UP000620104">
    <property type="component" value="Unassembled WGS sequence"/>
</dbReference>
<evidence type="ECO:0000256" key="2">
    <source>
        <dbReference type="PROSITE-ProRule" id="PRU00252"/>
    </source>
</evidence>
<evidence type="ECO:0008006" key="5">
    <source>
        <dbReference type="Google" id="ProtNLM"/>
    </source>
</evidence>
<dbReference type="OrthoDB" id="1078367at2759"/>
<dbReference type="PROSITE" id="PS50935">
    <property type="entry name" value="SSB"/>
    <property type="match status" value="1"/>
</dbReference>
<organism evidence="3 4">
    <name type="scientific">Naganishia liquefaciens</name>
    <dbReference type="NCBI Taxonomy" id="104408"/>
    <lineage>
        <taxon>Eukaryota</taxon>
        <taxon>Fungi</taxon>
        <taxon>Dikarya</taxon>
        <taxon>Basidiomycota</taxon>
        <taxon>Agaricomycotina</taxon>
        <taxon>Tremellomycetes</taxon>
        <taxon>Filobasidiales</taxon>
        <taxon>Filobasidiaceae</taxon>
        <taxon>Naganishia</taxon>
    </lineage>
</organism>
<evidence type="ECO:0000313" key="3">
    <source>
        <dbReference type="EMBL" id="GHJ86924.1"/>
    </source>
</evidence>
<dbReference type="GO" id="GO:0003697">
    <property type="term" value="F:single-stranded DNA binding"/>
    <property type="evidence" value="ECO:0007669"/>
    <property type="project" value="InterPro"/>
</dbReference>
<dbReference type="AlphaFoldDB" id="A0A8H3TTT7"/>
<gene>
    <name evidence="3" type="ORF">NliqN6_3326</name>
</gene>
<protein>
    <recommendedName>
        <fullName evidence="5">Single-stranded DNA-binding protein</fullName>
    </recommendedName>
</protein>
<comment type="caution">
    <text evidence="3">The sequence shown here is derived from an EMBL/GenBank/DDBJ whole genome shotgun (WGS) entry which is preliminary data.</text>
</comment>
<dbReference type="InterPro" id="IPR012340">
    <property type="entry name" value="NA-bd_OB-fold"/>
</dbReference>
<keyword evidence="1 2" id="KW-0238">DNA-binding</keyword>
<evidence type="ECO:0000256" key="1">
    <source>
        <dbReference type="ARBA" id="ARBA00023125"/>
    </source>
</evidence>
<dbReference type="Gene3D" id="2.40.50.140">
    <property type="entry name" value="Nucleic acid-binding proteins"/>
    <property type="match status" value="1"/>
</dbReference>
<sequence length="151" mass="16717">MSFLSRSVQSGSRAATLVQARAFSSTPVARDLARVNLIGRLTADPEVRRTKNDKDYVSYSIAVGQGYSAPDENGQRHQNPPNFYQIWSFREASIPGLSSLTKGTKVYVEADLALKQQQAEDGSRLDPKPFFTHRSLHVLAKPRPVDPAEES</sequence>
<dbReference type="Pfam" id="PF00436">
    <property type="entry name" value="SSB"/>
    <property type="match status" value="1"/>
</dbReference>
<keyword evidence="4" id="KW-1185">Reference proteome</keyword>
<dbReference type="InterPro" id="IPR000424">
    <property type="entry name" value="Primosome_PriB/ssb"/>
</dbReference>
<accession>A0A8H3TTT7</accession>